<evidence type="ECO:0000256" key="1">
    <source>
        <dbReference type="SAM" id="MobiDB-lite"/>
    </source>
</evidence>
<gene>
    <name evidence="2" type="ORF">AVDCRST_MAG07-3268</name>
</gene>
<reference evidence="2" key="1">
    <citation type="submission" date="2020-02" db="EMBL/GenBank/DDBJ databases">
        <authorList>
            <person name="Meier V. D."/>
        </authorList>
    </citation>
    <scope>NUCLEOTIDE SEQUENCE</scope>
    <source>
        <strain evidence="2">AVDCRST_MAG07</strain>
    </source>
</reference>
<feature type="compositionally biased region" description="Basic residues" evidence="1">
    <location>
        <begin position="28"/>
        <end position="37"/>
    </location>
</feature>
<protein>
    <submittedName>
        <fullName evidence="2">COGs COG3558</fullName>
    </submittedName>
</protein>
<dbReference type="AlphaFoldDB" id="A0A6J4MBD0"/>
<sequence length="150" mass="16538">APTRPAVRRELRPQEGPGRGGRVEHPRPRAGRRRVHAGHPLAQPRRVPRGPGGGGRLPDPQVAARAGLRAAQVAVGVHRRPHRRALPVRVARRRRPVVAQPRQRELGVRRRGLHAAAGGLHQRRGDRGVAAAHLRRPWRGRARRRAAAAL</sequence>
<name>A0A6J4MBD0_9ACTN</name>
<proteinExistence type="predicted"/>
<feature type="non-terminal residue" evidence="2">
    <location>
        <position position="1"/>
    </location>
</feature>
<feature type="region of interest" description="Disordered" evidence="1">
    <location>
        <begin position="1"/>
        <end position="60"/>
    </location>
</feature>
<dbReference type="EMBL" id="CADCUB010000156">
    <property type="protein sequence ID" value="CAA9354602.1"/>
    <property type="molecule type" value="Genomic_DNA"/>
</dbReference>
<feature type="non-terminal residue" evidence="2">
    <location>
        <position position="150"/>
    </location>
</feature>
<organism evidence="2">
    <name type="scientific">uncultured Frankineae bacterium</name>
    <dbReference type="NCBI Taxonomy" id="437475"/>
    <lineage>
        <taxon>Bacteria</taxon>
        <taxon>Bacillati</taxon>
        <taxon>Actinomycetota</taxon>
        <taxon>Actinomycetes</taxon>
        <taxon>Frankiales</taxon>
        <taxon>environmental samples</taxon>
    </lineage>
</organism>
<accession>A0A6J4MBD0</accession>
<evidence type="ECO:0000313" key="2">
    <source>
        <dbReference type="EMBL" id="CAA9354602.1"/>
    </source>
</evidence>